<evidence type="ECO:0000256" key="1">
    <source>
        <dbReference type="ARBA" id="ARBA00022729"/>
    </source>
</evidence>
<feature type="chain" id="PRO_5021815245" evidence="2">
    <location>
        <begin position="32"/>
        <end position="783"/>
    </location>
</feature>
<evidence type="ECO:0000313" key="3">
    <source>
        <dbReference type="EMBL" id="QDT95836.1"/>
    </source>
</evidence>
<organism evidence="3 4">
    <name type="scientific">Gimesia aquarii</name>
    <dbReference type="NCBI Taxonomy" id="2527964"/>
    <lineage>
        <taxon>Bacteria</taxon>
        <taxon>Pseudomonadati</taxon>
        <taxon>Planctomycetota</taxon>
        <taxon>Planctomycetia</taxon>
        <taxon>Planctomycetales</taxon>
        <taxon>Planctomycetaceae</taxon>
        <taxon>Gimesia</taxon>
    </lineage>
</organism>
<feature type="signal peptide" evidence="2">
    <location>
        <begin position="1"/>
        <end position="31"/>
    </location>
</feature>
<keyword evidence="1 2" id="KW-0732">Signal</keyword>
<dbReference type="RefSeq" id="WP_144982956.1">
    <property type="nucleotide sequence ID" value="NZ_CP037920.1"/>
</dbReference>
<dbReference type="EMBL" id="CP037920">
    <property type="protein sequence ID" value="QDT95836.1"/>
    <property type="molecule type" value="Genomic_DNA"/>
</dbReference>
<dbReference type="Pfam" id="PF13517">
    <property type="entry name" value="FG-GAP_3"/>
    <property type="match status" value="2"/>
</dbReference>
<dbReference type="PANTHER" id="PTHR46580">
    <property type="entry name" value="SENSOR KINASE-RELATED"/>
    <property type="match status" value="1"/>
</dbReference>
<dbReference type="InterPro" id="IPR013517">
    <property type="entry name" value="FG-GAP"/>
</dbReference>
<proteinExistence type="predicted"/>
<accession>A0A517VS41</accession>
<dbReference type="KEGG" id="gaw:V144x_12840"/>
<dbReference type="Proteomes" id="UP000318704">
    <property type="component" value="Chromosome"/>
</dbReference>
<evidence type="ECO:0000313" key="4">
    <source>
        <dbReference type="Proteomes" id="UP000318704"/>
    </source>
</evidence>
<dbReference type="Gene3D" id="2.130.10.130">
    <property type="entry name" value="Integrin alpha, N-terminal"/>
    <property type="match status" value="3"/>
</dbReference>
<dbReference type="AlphaFoldDB" id="A0A517VS41"/>
<dbReference type="SUPFAM" id="SSF69318">
    <property type="entry name" value="Integrin alpha N-terminal domain"/>
    <property type="match status" value="2"/>
</dbReference>
<protein>
    <submittedName>
        <fullName evidence="3">FG-GAP repeat protein</fullName>
    </submittedName>
</protein>
<reference evidence="3 4" key="1">
    <citation type="submission" date="2019-03" db="EMBL/GenBank/DDBJ databases">
        <title>Deep-cultivation of Planctomycetes and their phenomic and genomic characterization uncovers novel biology.</title>
        <authorList>
            <person name="Wiegand S."/>
            <person name="Jogler M."/>
            <person name="Boedeker C."/>
            <person name="Pinto D."/>
            <person name="Vollmers J."/>
            <person name="Rivas-Marin E."/>
            <person name="Kohn T."/>
            <person name="Peeters S.H."/>
            <person name="Heuer A."/>
            <person name="Rast P."/>
            <person name="Oberbeckmann S."/>
            <person name="Bunk B."/>
            <person name="Jeske O."/>
            <person name="Meyerdierks A."/>
            <person name="Storesund J.E."/>
            <person name="Kallscheuer N."/>
            <person name="Luecker S."/>
            <person name="Lage O.M."/>
            <person name="Pohl T."/>
            <person name="Merkel B.J."/>
            <person name="Hornburger P."/>
            <person name="Mueller R.-W."/>
            <person name="Bruemmer F."/>
            <person name="Labrenz M."/>
            <person name="Spormann A.M."/>
            <person name="Op den Camp H."/>
            <person name="Overmann J."/>
            <person name="Amann R."/>
            <person name="Jetten M.S.M."/>
            <person name="Mascher T."/>
            <person name="Medema M.H."/>
            <person name="Devos D.P."/>
            <person name="Kaster A.-K."/>
            <person name="Ovreas L."/>
            <person name="Rohde M."/>
            <person name="Galperin M.Y."/>
            <person name="Jogler C."/>
        </authorList>
    </citation>
    <scope>NUCLEOTIDE SEQUENCE [LARGE SCALE GENOMIC DNA]</scope>
    <source>
        <strain evidence="3 4">V144</strain>
    </source>
</reference>
<evidence type="ECO:0000256" key="2">
    <source>
        <dbReference type="SAM" id="SignalP"/>
    </source>
</evidence>
<gene>
    <name evidence="3" type="ORF">V144x_12840</name>
</gene>
<sequence length="783" mass="86787" precursor="true">MLNNFLRACQNFYFIALAGLIVCGNSVPVFSAEANQVNDLAQYYGFKPLEIFKLSARSSNMLAEDLNGDGKTDLVLIDNSNSRIDILQQRNGKQKNTTESKNEEINFIPNDKRLEHIKVPVDVSISALTVGDFNGDGLNDLAYLAPPDRLIIRYQSKSGDWTKRKRIRLAELQSTQWTIAAGDLNYDQKTDLIVLGKNHTYVVIQDQNGGLNAPRSILSTSPKLGLATIADLNGDGRNDFTYVTRDGKNQILCSRIQKQDGNLGPEIRFELSNPRSVTLANVDGKPGHEILTIDSQTSRLKVQQLENAHNGNGQLSKRLTMYGFGEEGAGRNRGFDLGDINGDGLTDVVVSDPETAQMLVYRQAKGRGLDLGQTYPGLLGVQQLRVEDVDGNGLDEVFVLSEREKIIGVSSYAKQRLSFPKILPIKGEPLAFELVDLDGNQSLELIYVAKVGNKRQYSYKLQALVLNQQGVWSEYKFPSAPPALDSAPKRLLKLDANSDGLFELMAFYGLSRAPKIFTLVPRQTPKVITPSGGINLDEIKPESTFVGGPKRDWFLTAQNNFARRLTLNSANQWQVVDQFNAPETKARVVGAVNINLDGKPGDEIVLVDLGVKKLRILRKESNVYRPWKEVEIGEFPYLSAHVADLNGDQQSDLLLFGRGQFGILYSGQTPPTLKEVASFESKLPQAYFTDSVAGDLNGDKRSEIVILDTRTHHLEILNLNAKQGLRHALNFKVFEDKTFSRSNRAGINPREAVIADVTGDGLKDLILLCHDRVLLYPQDDGKN</sequence>
<dbReference type="PANTHER" id="PTHR46580:SF4">
    <property type="entry name" value="ATP_GTP-BINDING PROTEIN"/>
    <property type="match status" value="1"/>
</dbReference>
<dbReference type="InterPro" id="IPR028994">
    <property type="entry name" value="Integrin_alpha_N"/>
</dbReference>
<name>A0A517VS41_9PLAN</name>